<proteinExistence type="predicted"/>
<evidence type="ECO:0000313" key="2">
    <source>
        <dbReference type="Proteomes" id="UP001054945"/>
    </source>
</evidence>
<keyword evidence="2" id="KW-1185">Reference proteome</keyword>
<sequence>MQGPAQQQMAHSLTDCPTLLLCSKHPFKVDIRTTTNPWHAGIRKHRAVGWKFRRAPNLFQSRNECKTNANQLEKSARIFPAGHNHSHSSDHLSCRVQPSNKRLIPPPTSPPFLLAPNTPFGYGHRLNLVELPVTNWHRAAPDCRFRANCQFVPPD</sequence>
<dbReference type="EMBL" id="BPLR01019024">
    <property type="protein sequence ID" value="GIZ04025.1"/>
    <property type="molecule type" value="Genomic_DNA"/>
</dbReference>
<accession>A0AAV4YCC4</accession>
<dbReference type="AlphaFoldDB" id="A0AAV4YCC4"/>
<comment type="caution">
    <text evidence="1">The sequence shown here is derived from an EMBL/GenBank/DDBJ whole genome shotgun (WGS) entry which is preliminary data.</text>
</comment>
<organism evidence="1 2">
    <name type="scientific">Caerostris extrusa</name>
    <name type="common">Bark spider</name>
    <name type="synonym">Caerostris bankana</name>
    <dbReference type="NCBI Taxonomy" id="172846"/>
    <lineage>
        <taxon>Eukaryota</taxon>
        <taxon>Metazoa</taxon>
        <taxon>Ecdysozoa</taxon>
        <taxon>Arthropoda</taxon>
        <taxon>Chelicerata</taxon>
        <taxon>Arachnida</taxon>
        <taxon>Araneae</taxon>
        <taxon>Araneomorphae</taxon>
        <taxon>Entelegynae</taxon>
        <taxon>Araneoidea</taxon>
        <taxon>Araneidae</taxon>
        <taxon>Caerostris</taxon>
    </lineage>
</organism>
<gene>
    <name evidence="1" type="ORF">CEXT_663491</name>
</gene>
<evidence type="ECO:0000313" key="1">
    <source>
        <dbReference type="EMBL" id="GIZ04025.1"/>
    </source>
</evidence>
<reference evidence="1 2" key="1">
    <citation type="submission" date="2021-06" db="EMBL/GenBank/DDBJ databases">
        <title>Caerostris extrusa draft genome.</title>
        <authorList>
            <person name="Kono N."/>
            <person name="Arakawa K."/>
        </authorList>
    </citation>
    <scope>NUCLEOTIDE SEQUENCE [LARGE SCALE GENOMIC DNA]</scope>
</reference>
<protein>
    <submittedName>
        <fullName evidence="1">Uncharacterized protein</fullName>
    </submittedName>
</protein>
<dbReference type="Proteomes" id="UP001054945">
    <property type="component" value="Unassembled WGS sequence"/>
</dbReference>
<name>A0AAV4YCC4_CAEEX</name>